<dbReference type="STRING" id="7070.D6WCR9"/>
<dbReference type="KEGG" id="tca:661955"/>
<reference evidence="1 2" key="1">
    <citation type="journal article" date="2008" name="Nature">
        <title>The genome of the model beetle and pest Tribolium castaneum.</title>
        <authorList>
            <consortium name="Tribolium Genome Sequencing Consortium"/>
            <person name="Richards S."/>
            <person name="Gibbs R.A."/>
            <person name="Weinstock G.M."/>
            <person name="Brown S.J."/>
            <person name="Denell R."/>
            <person name="Beeman R.W."/>
            <person name="Gibbs R."/>
            <person name="Beeman R.W."/>
            <person name="Brown S.J."/>
            <person name="Bucher G."/>
            <person name="Friedrich M."/>
            <person name="Grimmelikhuijzen C.J."/>
            <person name="Klingler M."/>
            <person name="Lorenzen M."/>
            <person name="Richards S."/>
            <person name="Roth S."/>
            <person name="Schroder R."/>
            <person name="Tautz D."/>
            <person name="Zdobnov E.M."/>
            <person name="Muzny D."/>
            <person name="Gibbs R.A."/>
            <person name="Weinstock G.M."/>
            <person name="Attaway T."/>
            <person name="Bell S."/>
            <person name="Buhay C.J."/>
            <person name="Chandrabose M.N."/>
            <person name="Chavez D."/>
            <person name="Clerk-Blankenburg K.P."/>
            <person name="Cree A."/>
            <person name="Dao M."/>
            <person name="Davis C."/>
            <person name="Chacko J."/>
            <person name="Dinh H."/>
            <person name="Dugan-Rocha S."/>
            <person name="Fowler G."/>
            <person name="Garner T.T."/>
            <person name="Garnes J."/>
            <person name="Gnirke A."/>
            <person name="Hawes A."/>
            <person name="Hernandez J."/>
            <person name="Hines S."/>
            <person name="Holder M."/>
            <person name="Hume J."/>
            <person name="Jhangiani S.N."/>
            <person name="Joshi V."/>
            <person name="Khan Z.M."/>
            <person name="Jackson L."/>
            <person name="Kovar C."/>
            <person name="Kowis A."/>
            <person name="Lee S."/>
            <person name="Lewis L.R."/>
            <person name="Margolis J."/>
            <person name="Morgan M."/>
            <person name="Nazareth L.V."/>
            <person name="Nguyen N."/>
            <person name="Okwuonu G."/>
            <person name="Parker D."/>
            <person name="Richards S."/>
            <person name="Ruiz S.J."/>
            <person name="Santibanez J."/>
            <person name="Savard J."/>
            <person name="Scherer S.E."/>
            <person name="Schneider B."/>
            <person name="Sodergren E."/>
            <person name="Tautz D."/>
            <person name="Vattahil S."/>
            <person name="Villasana D."/>
            <person name="White C.S."/>
            <person name="Wright R."/>
            <person name="Park Y."/>
            <person name="Beeman R.W."/>
            <person name="Lord J."/>
            <person name="Oppert B."/>
            <person name="Lorenzen M."/>
            <person name="Brown S."/>
            <person name="Wang L."/>
            <person name="Savard J."/>
            <person name="Tautz D."/>
            <person name="Richards S."/>
            <person name="Weinstock G."/>
            <person name="Gibbs R.A."/>
            <person name="Liu Y."/>
            <person name="Worley K."/>
            <person name="Weinstock G."/>
            <person name="Elsik C.G."/>
            <person name="Reese J.T."/>
            <person name="Elhaik E."/>
            <person name="Landan G."/>
            <person name="Graur D."/>
            <person name="Arensburger P."/>
            <person name="Atkinson P."/>
            <person name="Beeman R.W."/>
            <person name="Beidler J."/>
            <person name="Brown S.J."/>
            <person name="Demuth J.P."/>
            <person name="Drury D.W."/>
            <person name="Du Y.Z."/>
            <person name="Fujiwara H."/>
            <person name="Lorenzen M."/>
            <person name="Maselli V."/>
            <person name="Osanai M."/>
            <person name="Park Y."/>
            <person name="Robertson H.M."/>
            <person name="Tu Z."/>
            <person name="Wang J.J."/>
            <person name="Wang S."/>
            <person name="Richards S."/>
            <person name="Song H."/>
            <person name="Zhang L."/>
            <person name="Sodergren E."/>
            <person name="Werner D."/>
            <person name="Stanke M."/>
            <person name="Morgenstern B."/>
            <person name="Solovyev V."/>
            <person name="Kosarev P."/>
            <person name="Brown G."/>
            <person name="Chen H.C."/>
            <person name="Ermolaeva O."/>
            <person name="Hlavina W."/>
            <person name="Kapustin Y."/>
            <person name="Kiryutin B."/>
            <person name="Kitts P."/>
            <person name="Maglott D."/>
            <person name="Pruitt K."/>
            <person name="Sapojnikov V."/>
            <person name="Souvorov A."/>
            <person name="Mackey A.J."/>
            <person name="Waterhouse R.M."/>
            <person name="Wyder S."/>
            <person name="Zdobnov E.M."/>
            <person name="Zdobnov E.M."/>
            <person name="Wyder S."/>
            <person name="Kriventseva E.V."/>
            <person name="Kadowaki T."/>
            <person name="Bork P."/>
            <person name="Aranda M."/>
            <person name="Bao R."/>
            <person name="Beermann A."/>
            <person name="Berns N."/>
            <person name="Bolognesi R."/>
            <person name="Bonneton F."/>
            <person name="Bopp D."/>
            <person name="Brown S.J."/>
            <person name="Bucher G."/>
            <person name="Butts T."/>
            <person name="Chaumot A."/>
            <person name="Denell R.E."/>
            <person name="Ferrier D.E."/>
            <person name="Friedrich M."/>
            <person name="Gordon C.M."/>
            <person name="Jindra M."/>
            <person name="Klingler M."/>
            <person name="Lan Q."/>
            <person name="Lattorff H.M."/>
            <person name="Laudet V."/>
            <person name="von Levetsow C."/>
            <person name="Liu Z."/>
            <person name="Lutz R."/>
            <person name="Lynch J.A."/>
            <person name="da Fonseca R.N."/>
            <person name="Posnien N."/>
            <person name="Reuter R."/>
            <person name="Roth S."/>
            <person name="Savard J."/>
            <person name="Schinko J.B."/>
            <person name="Schmitt C."/>
            <person name="Schoppmeier M."/>
            <person name="Schroder R."/>
            <person name="Shippy T.D."/>
            <person name="Simonnet F."/>
            <person name="Marques-Souza H."/>
            <person name="Tautz D."/>
            <person name="Tomoyasu Y."/>
            <person name="Trauner J."/>
            <person name="Van der Zee M."/>
            <person name="Vervoort M."/>
            <person name="Wittkopp N."/>
            <person name="Wimmer E.A."/>
            <person name="Yang X."/>
            <person name="Jones A.K."/>
            <person name="Sattelle D.B."/>
            <person name="Ebert P.R."/>
            <person name="Nelson D."/>
            <person name="Scott J.G."/>
            <person name="Beeman R.W."/>
            <person name="Muthukrishnan S."/>
            <person name="Kramer K.J."/>
            <person name="Arakane Y."/>
            <person name="Beeman R.W."/>
            <person name="Zhu Q."/>
            <person name="Hogenkamp D."/>
            <person name="Dixit R."/>
            <person name="Oppert B."/>
            <person name="Jiang H."/>
            <person name="Zou Z."/>
            <person name="Marshall J."/>
            <person name="Elpidina E."/>
            <person name="Vinokurov K."/>
            <person name="Oppert C."/>
            <person name="Zou Z."/>
            <person name="Evans J."/>
            <person name="Lu Z."/>
            <person name="Zhao P."/>
            <person name="Sumathipala N."/>
            <person name="Altincicek B."/>
            <person name="Vilcinskas A."/>
            <person name="Williams M."/>
            <person name="Hultmark D."/>
            <person name="Hetru C."/>
            <person name="Jiang H."/>
            <person name="Grimmelikhuijzen C.J."/>
            <person name="Hauser F."/>
            <person name="Cazzamali G."/>
            <person name="Williamson M."/>
            <person name="Park Y."/>
            <person name="Li B."/>
            <person name="Tanaka Y."/>
            <person name="Predel R."/>
            <person name="Neupert S."/>
            <person name="Schachtner J."/>
            <person name="Verleyen P."/>
            <person name="Raible F."/>
            <person name="Bork P."/>
            <person name="Friedrich M."/>
            <person name="Walden K.K."/>
            <person name="Robertson H.M."/>
            <person name="Angeli S."/>
            <person name="Foret S."/>
            <person name="Bucher G."/>
            <person name="Schuetz S."/>
            <person name="Maleszka R."/>
            <person name="Wimmer E.A."/>
            <person name="Beeman R.W."/>
            <person name="Lorenzen M."/>
            <person name="Tomoyasu Y."/>
            <person name="Miller S.C."/>
            <person name="Grossmann D."/>
            <person name="Bucher G."/>
        </authorList>
    </citation>
    <scope>NUCLEOTIDE SEQUENCE [LARGE SCALE GENOMIC DNA]</scope>
    <source>
        <strain evidence="1 2">Georgia GA2</strain>
    </source>
</reference>
<keyword evidence="2" id="KW-1185">Reference proteome</keyword>
<dbReference type="GO" id="GO:0032981">
    <property type="term" value="P:mitochondrial respiratory chain complex I assembly"/>
    <property type="evidence" value="ECO:0000318"/>
    <property type="project" value="GO_Central"/>
</dbReference>
<proteinExistence type="predicted"/>
<dbReference type="EMBL" id="KQ971311">
    <property type="protein sequence ID" value="EEZ98853.1"/>
    <property type="molecule type" value="Genomic_DNA"/>
</dbReference>
<sequence>MGKVMSLMGRPFRTFNIESRAHKIISKDKPTPAPKHKSDQLDYERLMREYPEEFREGQKKHQQLDNYLKDVYVTSHDPNPVQEQKINPNRPLPLNRQQVEDFEYGVKEPEKIPEGRASLKQVLKFVTDHQHDRRLHSVEAISKEYKLPEEITKNVLKYYKVFEVYIPEQRRVKAKFAGPSVPRIRVMPKLRKQLLPGKEDKGDT</sequence>
<dbReference type="HOGENOM" id="CLU_054693_1_0_1"/>
<dbReference type="GO" id="GO:0005739">
    <property type="term" value="C:mitochondrion"/>
    <property type="evidence" value="ECO:0000318"/>
    <property type="project" value="GO_Central"/>
</dbReference>
<dbReference type="AlphaFoldDB" id="D6WCR9"/>
<dbReference type="InterPro" id="IPR009622">
    <property type="entry name" value="NDUFAF4"/>
</dbReference>
<dbReference type="OMA" id="IPDQKYK"/>
<name>D6WCR9_TRICA</name>
<accession>D6WCR9</accession>
<dbReference type="PhylomeDB" id="D6WCR9"/>
<dbReference type="Pfam" id="PF06784">
    <property type="entry name" value="UPF0240"/>
    <property type="match status" value="1"/>
</dbReference>
<dbReference type="Proteomes" id="UP000007266">
    <property type="component" value="Linkage group 2"/>
</dbReference>
<dbReference type="eggNOG" id="KOG4481">
    <property type="taxonomic scope" value="Eukaryota"/>
</dbReference>
<reference evidence="1 2" key="2">
    <citation type="journal article" date="2010" name="Nucleic Acids Res.">
        <title>BeetleBase in 2010: revisions to provide comprehensive genomic information for Tribolium castaneum.</title>
        <authorList>
            <person name="Kim H.S."/>
            <person name="Murphy T."/>
            <person name="Xia J."/>
            <person name="Caragea D."/>
            <person name="Park Y."/>
            <person name="Beeman R.W."/>
            <person name="Lorenzen M.D."/>
            <person name="Butcher S."/>
            <person name="Manak J.R."/>
            <person name="Brown S.J."/>
        </authorList>
    </citation>
    <scope>GENOME REANNOTATION</scope>
    <source>
        <strain evidence="1 2">Georgia GA2</strain>
    </source>
</reference>
<gene>
    <name evidence="1" type="primary">AUGUSTUS-3.0.2_04463</name>
    <name evidence="1" type="ORF">TcasGA2_TC004463</name>
</gene>
<evidence type="ECO:0000313" key="2">
    <source>
        <dbReference type="Proteomes" id="UP000007266"/>
    </source>
</evidence>
<evidence type="ECO:0000313" key="1">
    <source>
        <dbReference type="EMBL" id="EEZ98853.1"/>
    </source>
</evidence>
<dbReference type="OrthoDB" id="2434756at2759"/>
<organism evidence="1 2">
    <name type="scientific">Tribolium castaneum</name>
    <name type="common">Red flour beetle</name>
    <dbReference type="NCBI Taxonomy" id="7070"/>
    <lineage>
        <taxon>Eukaryota</taxon>
        <taxon>Metazoa</taxon>
        <taxon>Ecdysozoa</taxon>
        <taxon>Arthropoda</taxon>
        <taxon>Hexapoda</taxon>
        <taxon>Insecta</taxon>
        <taxon>Pterygota</taxon>
        <taxon>Neoptera</taxon>
        <taxon>Endopterygota</taxon>
        <taxon>Coleoptera</taxon>
        <taxon>Polyphaga</taxon>
        <taxon>Cucujiformia</taxon>
        <taxon>Tenebrionidae</taxon>
        <taxon>Tenebrionidae incertae sedis</taxon>
        <taxon>Tribolium</taxon>
    </lineage>
</organism>
<protein>
    <submittedName>
        <fullName evidence="1">Protein NDUFAF4 homolog-like Protein</fullName>
    </submittedName>
</protein>
<dbReference type="PANTHER" id="PTHR13338">
    <property type="entry name" value="UPF0240 PROTEIN"/>
    <property type="match status" value="1"/>
</dbReference>
<dbReference type="PANTHER" id="PTHR13338:SF4">
    <property type="entry name" value="NADH DEHYDROGENASE [UBIQUINONE] 1 ALPHA SUBCOMPLEX ASSEMBLY FACTOR 4"/>
    <property type="match status" value="1"/>
</dbReference>